<dbReference type="KEGG" id="mpp:MICPUCDRAFT_47334"/>
<gene>
    <name evidence="6" type="ORF">MICPUCDRAFT_47334</name>
</gene>
<dbReference type="Gene3D" id="3.30.1520.10">
    <property type="entry name" value="Phox-like domain"/>
    <property type="match status" value="1"/>
</dbReference>
<dbReference type="PROSITE" id="PS51207">
    <property type="entry name" value="PXA"/>
    <property type="match status" value="1"/>
</dbReference>
<dbReference type="GO" id="GO:0035091">
    <property type="term" value="F:phosphatidylinositol binding"/>
    <property type="evidence" value="ECO:0007669"/>
    <property type="project" value="InterPro"/>
</dbReference>
<dbReference type="PROSITE" id="PS50195">
    <property type="entry name" value="PX"/>
    <property type="match status" value="1"/>
</dbReference>
<dbReference type="PANTHER" id="PTHR22999">
    <property type="entry name" value="PX SERINE/THREONINE KINASE PXK"/>
    <property type="match status" value="1"/>
</dbReference>
<dbReference type="OrthoDB" id="120967at2759"/>
<feature type="region of interest" description="Disordered" evidence="3">
    <location>
        <begin position="376"/>
        <end position="413"/>
    </location>
</feature>
<evidence type="ECO:0000259" key="4">
    <source>
        <dbReference type="PROSITE" id="PS50195"/>
    </source>
</evidence>
<feature type="domain" description="PXA" evidence="5">
    <location>
        <begin position="175"/>
        <end position="377"/>
    </location>
</feature>
<evidence type="ECO:0000256" key="3">
    <source>
        <dbReference type="SAM" id="MobiDB-lite"/>
    </source>
</evidence>
<dbReference type="PANTHER" id="PTHR22999:SF23">
    <property type="entry name" value="SORTING NEXIN-16"/>
    <property type="match status" value="1"/>
</dbReference>
<feature type="domain" description="PX" evidence="4">
    <location>
        <begin position="484"/>
        <end position="602"/>
    </location>
</feature>
<dbReference type="STRING" id="564608.C1MRM3"/>
<feature type="region of interest" description="Disordered" evidence="3">
    <location>
        <begin position="439"/>
        <end position="486"/>
    </location>
</feature>
<reference evidence="6 7" key="1">
    <citation type="journal article" date="2009" name="Science">
        <title>Green evolution and dynamic adaptations revealed by genomes of the marine picoeukaryotes Micromonas.</title>
        <authorList>
            <person name="Worden A.Z."/>
            <person name="Lee J.H."/>
            <person name="Mock T."/>
            <person name="Rouze P."/>
            <person name="Simmons M.P."/>
            <person name="Aerts A.L."/>
            <person name="Allen A.E."/>
            <person name="Cuvelier M.L."/>
            <person name="Derelle E."/>
            <person name="Everett M.V."/>
            <person name="Foulon E."/>
            <person name="Grimwood J."/>
            <person name="Gundlach H."/>
            <person name="Henrissat B."/>
            <person name="Napoli C."/>
            <person name="McDonald S.M."/>
            <person name="Parker M.S."/>
            <person name="Rombauts S."/>
            <person name="Salamov A."/>
            <person name="Von Dassow P."/>
            <person name="Badger J.H."/>
            <person name="Coutinho P.M."/>
            <person name="Demir E."/>
            <person name="Dubchak I."/>
            <person name="Gentemann C."/>
            <person name="Eikrem W."/>
            <person name="Gready J.E."/>
            <person name="John U."/>
            <person name="Lanier W."/>
            <person name="Lindquist E.A."/>
            <person name="Lucas S."/>
            <person name="Mayer K.F."/>
            <person name="Moreau H."/>
            <person name="Not F."/>
            <person name="Otillar R."/>
            <person name="Panaud O."/>
            <person name="Pangilinan J."/>
            <person name="Paulsen I."/>
            <person name="Piegu B."/>
            <person name="Poliakov A."/>
            <person name="Robbens S."/>
            <person name="Schmutz J."/>
            <person name="Toulza E."/>
            <person name="Wyss T."/>
            <person name="Zelensky A."/>
            <person name="Zhou K."/>
            <person name="Armbrust E.V."/>
            <person name="Bhattacharya D."/>
            <person name="Goodenough U.W."/>
            <person name="Van de Peer Y."/>
            <person name="Grigoriev I.V."/>
        </authorList>
    </citation>
    <scope>NUCLEOTIDE SEQUENCE [LARGE SCALE GENOMIC DNA]</scope>
    <source>
        <strain evidence="6 7">CCMP1545</strain>
    </source>
</reference>
<dbReference type="AlphaFoldDB" id="C1MRM3"/>
<organism evidence="7">
    <name type="scientific">Micromonas pusilla (strain CCMP1545)</name>
    <name type="common">Picoplanktonic green alga</name>
    <dbReference type="NCBI Taxonomy" id="564608"/>
    <lineage>
        <taxon>Eukaryota</taxon>
        <taxon>Viridiplantae</taxon>
        <taxon>Chlorophyta</taxon>
        <taxon>Mamiellophyceae</taxon>
        <taxon>Mamiellales</taxon>
        <taxon>Mamiellaceae</taxon>
        <taxon>Micromonas</taxon>
    </lineage>
</organism>
<dbReference type="InterPro" id="IPR051837">
    <property type="entry name" value="SortingNexin/PXDomain-PKLike"/>
</dbReference>
<evidence type="ECO:0000256" key="2">
    <source>
        <dbReference type="ARBA" id="ARBA00022490"/>
    </source>
</evidence>
<dbReference type="Pfam" id="PF08628">
    <property type="entry name" value="Nexin_C"/>
    <property type="match status" value="1"/>
</dbReference>
<evidence type="ECO:0000313" key="7">
    <source>
        <dbReference type="Proteomes" id="UP000001876"/>
    </source>
</evidence>
<dbReference type="RefSeq" id="XP_003058533.1">
    <property type="nucleotide sequence ID" value="XM_003058487.1"/>
</dbReference>
<protein>
    <submittedName>
        <fullName evidence="6">Predicted protein</fullName>
    </submittedName>
</protein>
<keyword evidence="7" id="KW-1185">Reference proteome</keyword>
<dbReference type="InterPro" id="IPR013937">
    <property type="entry name" value="Sorting_nexin_C"/>
</dbReference>
<dbReference type="OMA" id="REIHWLR"/>
<feature type="compositionally biased region" description="Basic and acidic residues" evidence="3">
    <location>
        <begin position="79"/>
        <end position="94"/>
    </location>
</feature>
<comment type="subcellular location">
    <subcellularLocation>
        <location evidence="1">Cytoplasm</location>
    </subcellularLocation>
</comment>
<dbReference type="InterPro" id="IPR003114">
    <property type="entry name" value="Phox_assoc"/>
</dbReference>
<dbReference type="eggNOG" id="KOG2101">
    <property type="taxonomic scope" value="Eukaryota"/>
</dbReference>
<accession>C1MRM3</accession>
<feature type="region of interest" description="Disordered" evidence="3">
    <location>
        <begin position="79"/>
        <end position="101"/>
    </location>
</feature>
<dbReference type="Pfam" id="PF02194">
    <property type="entry name" value="PXA"/>
    <property type="match status" value="1"/>
</dbReference>
<proteinExistence type="predicted"/>
<evidence type="ECO:0000256" key="1">
    <source>
        <dbReference type="ARBA" id="ARBA00004496"/>
    </source>
</evidence>
<sequence length="937" mass="99796">MDARVPASPPSVVDDLTRAATRAATSALAKFVAVAMVLAALLTRTSDSALRNLPLALVVVWATRCLADRRVARVETARARKAATEDGGGERRVGGDGIADGGGTVDATRAAAAVAAAKAKAVERRARGDDGADARGRRPDPVMELKELLRSVERDGNVASASDAADAATASTSSTGGVLRAWESLREHVVDEFVSRLWYRNLTRDVEFVAGARRLLDVAFARLAHRTRNADLASLLLRKLPEILTEQLEAFRAARAACGGVDAFARRTPTESDDALANELRKVGRLHPGVDGARKGDDGVWTGANGGGASADPAMVFLRRKSDLAARAMLSEEDGGNHLLFPLTRELLAVSVFRPVLGFASPSWVHRGLNALLAREKEAAREKTPTESVTSPGHRRAGSENILASSPKKSASVGDLSALATDVSEEEDDDGEAYELARMIGDDEPERQRAPRAISASTGDAATSGGSDDDRDGGDDRGGGGGGQTLRAEVSEVNIVGKGGSAYAVYTIRVRRVGEHGEDWAVARRFRNFEALHKRLTESRAARDVALPQLPKKRYLLHSLDGSFVEGRRRLLDAYLASILSNDILCVSEEVGEFLSANNVKYGKKKKNAVAAMAKSLTQSVEDVFKSGKEKDKDARGVSNAGIDDVANGASAKGHRRGVSVGALSLRGDDLGVYDGGGELSRSSNPVLERAQSAIDEKDEVAPAGGRRGREDAREDAGVIDAASGVLMDGPLFGLFEALFHLQSKGFVRRTIVTVARQTLDFFVGSAVEDWVSKTLKDIRTPRTAANVVSFVDKSMWPNGAWYNQTKPEDVPALMREIAAADEITRAEVREALLNLGDRGGPLLGVLGARNYTRAALDFLAAARSDLMTRQIGLHVVEAVLDELFPEGRDDDVEDAATRADSTIGEVEAAADDDDPAAGVEAAALELYATTALQYER</sequence>
<name>C1MRM3_MICPC</name>
<dbReference type="GeneID" id="9684339"/>
<keyword evidence="2" id="KW-0963">Cytoplasm</keyword>
<feature type="region of interest" description="Disordered" evidence="3">
    <location>
        <begin position="677"/>
        <end position="715"/>
    </location>
</feature>
<dbReference type="Proteomes" id="UP000001876">
    <property type="component" value="Unassembled WGS sequence"/>
</dbReference>
<feature type="compositionally biased region" description="Basic and acidic residues" evidence="3">
    <location>
        <begin position="376"/>
        <end position="385"/>
    </location>
</feature>
<dbReference type="Pfam" id="PF00787">
    <property type="entry name" value="PX"/>
    <property type="match status" value="1"/>
</dbReference>
<dbReference type="GO" id="GO:0005768">
    <property type="term" value="C:endosome"/>
    <property type="evidence" value="ECO:0007669"/>
    <property type="project" value="UniProtKB-ARBA"/>
</dbReference>
<dbReference type="SMART" id="SM00312">
    <property type="entry name" value="PX"/>
    <property type="match status" value="1"/>
</dbReference>
<feature type="compositionally biased region" description="Low complexity" evidence="3">
    <location>
        <begin position="455"/>
        <end position="466"/>
    </location>
</feature>
<dbReference type="SUPFAM" id="SSF64268">
    <property type="entry name" value="PX domain"/>
    <property type="match status" value="1"/>
</dbReference>
<evidence type="ECO:0000313" key="6">
    <source>
        <dbReference type="EMBL" id="EEH56988.1"/>
    </source>
</evidence>
<dbReference type="EMBL" id="GG663739">
    <property type="protein sequence ID" value="EEH56988.1"/>
    <property type="molecule type" value="Genomic_DNA"/>
</dbReference>
<evidence type="ECO:0000259" key="5">
    <source>
        <dbReference type="PROSITE" id="PS51207"/>
    </source>
</evidence>
<dbReference type="InterPro" id="IPR001683">
    <property type="entry name" value="PX_dom"/>
</dbReference>
<dbReference type="InterPro" id="IPR036871">
    <property type="entry name" value="PX_dom_sf"/>
</dbReference>